<dbReference type="InterPro" id="IPR043155">
    <property type="entry name" value="VPS33_dom3b"/>
</dbReference>
<dbReference type="Gene3D" id="3.40.50.2060">
    <property type="match status" value="1"/>
</dbReference>
<evidence type="ECO:0000256" key="1">
    <source>
        <dbReference type="ARBA" id="ARBA00009884"/>
    </source>
</evidence>
<reference evidence="3" key="1">
    <citation type="submission" date="2022-11" db="UniProtKB">
        <authorList>
            <consortium name="WormBaseParasite"/>
        </authorList>
    </citation>
    <scope>IDENTIFICATION</scope>
</reference>
<evidence type="ECO:0000313" key="2">
    <source>
        <dbReference type="Proteomes" id="UP000887540"/>
    </source>
</evidence>
<dbReference type="Pfam" id="PF00995">
    <property type="entry name" value="Sec1"/>
    <property type="match status" value="1"/>
</dbReference>
<dbReference type="SUPFAM" id="SSF56815">
    <property type="entry name" value="Sec1/munc18-like (SM) proteins"/>
    <property type="match status" value="1"/>
</dbReference>
<protein>
    <submittedName>
        <fullName evidence="3">Uncharacterized protein</fullName>
    </submittedName>
</protein>
<dbReference type="PIRSF" id="PIRSF005715">
    <property type="entry name" value="VPS45_Sec1"/>
    <property type="match status" value="1"/>
</dbReference>
<dbReference type="Gene3D" id="1.25.40.850">
    <property type="match status" value="1"/>
</dbReference>
<sequence length="566" mass="64878">MLERKSIASIITSYDQKMIFDILSSYDGSKAIVWDRKLMKQMNVIISPKVLAERAVSSNLALDEPVDVKVDHVIYLLAPTLDSITMLTQNFLKPLTKNDKRLHHVMFVPEVSHNLREKLKPFKGVESITSLPIRWFPTENPLFITLNQPNLLYKILIDEDWLELYKCANSIYQLERQMGQVPTIRCKGEWSAKIVEMLKKIRMSNEKVELGEKLDVDEIILIDRWLDPITPVLTQLTFGGCIDEFYSIDVQGKIRVPSKEYDASGPSTNEQHIDIHLNNDELYDQLQDQHIYAIGSKIREVLNELREEEKQLQTLSVAEMKVHIKSIPKLIKKKHSVDTFTRVAEMIQAGLVDDFNFGIIQCEKEILSGCPSDKMIPFIENAIIEAKHSFRILRLICLHSLVCNGLKSAVLQSYRKLFIQSYGVEMLALWTRLQIAGLIKEESQTDKLSRKYNNPMNFSSANRQMKLVINEFSENNPKDTSYAYSGYASLLIRYIEAGFHNGWRDWTTINGSIPVARSSMNRLLFVVGGITRAEMSCVRTFLPMIQFCSTTNVLSGDKLIQAFQSL</sequence>
<name>A0A914DCU4_9BILA</name>
<dbReference type="InterPro" id="IPR027482">
    <property type="entry name" value="Sec1-like_dom2"/>
</dbReference>
<dbReference type="InterPro" id="IPR001619">
    <property type="entry name" value="Sec1-like"/>
</dbReference>
<dbReference type="InterPro" id="IPR036045">
    <property type="entry name" value="Sec1-like_sf"/>
</dbReference>
<dbReference type="WBParaSite" id="ACRNAN_scaffold2205.g10117.t1">
    <property type="protein sequence ID" value="ACRNAN_scaffold2205.g10117.t1"/>
    <property type="gene ID" value="ACRNAN_scaffold2205.g10117"/>
</dbReference>
<evidence type="ECO:0000313" key="3">
    <source>
        <dbReference type="WBParaSite" id="ACRNAN_scaffold2205.g10117.t1"/>
    </source>
</evidence>
<keyword evidence="2" id="KW-1185">Reference proteome</keyword>
<dbReference type="AlphaFoldDB" id="A0A914DCU4"/>
<comment type="similarity">
    <text evidence="1">Belongs to the STXBP/unc-18/SEC1 family.</text>
</comment>
<organism evidence="2 3">
    <name type="scientific">Acrobeloides nanus</name>
    <dbReference type="NCBI Taxonomy" id="290746"/>
    <lineage>
        <taxon>Eukaryota</taxon>
        <taxon>Metazoa</taxon>
        <taxon>Ecdysozoa</taxon>
        <taxon>Nematoda</taxon>
        <taxon>Chromadorea</taxon>
        <taxon>Rhabditida</taxon>
        <taxon>Tylenchina</taxon>
        <taxon>Cephalobomorpha</taxon>
        <taxon>Cephaloboidea</taxon>
        <taxon>Cephalobidae</taxon>
        <taxon>Acrobeloides</taxon>
    </lineage>
</organism>
<dbReference type="InterPro" id="IPR043154">
    <property type="entry name" value="Sec-1-like_dom1"/>
</dbReference>
<accession>A0A914DCU4</accession>
<dbReference type="GO" id="GO:0016192">
    <property type="term" value="P:vesicle-mediated transport"/>
    <property type="evidence" value="ECO:0007669"/>
    <property type="project" value="InterPro"/>
</dbReference>
<dbReference type="Proteomes" id="UP000887540">
    <property type="component" value="Unplaced"/>
</dbReference>
<dbReference type="Gene3D" id="3.40.50.1910">
    <property type="match status" value="2"/>
</dbReference>
<proteinExistence type="inferred from homology"/>
<dbReference type="PANTHER" id="PTHR11679">
    <property type="entry name" value="VESICLE PROTEIN SORTING-ASSOCIATED"/>
    <property type="match status" value="1"/>
</dbReference>